<organism evidence="1 2">
    <name type="scientific">Temperatibacter marinus</name>
    <dbReference type="NCBI Taxonomy" id="1456591"/>
    <lineage>
        <taxon>Bacteria</taxon>
        <taxon>Pseudomonadati</taxon>
        <taxon>Pseudomonadota</taxon>
        <taxon>Alphaproteobacteria</taxon>
        <taxon>Kordiimonadales</taxon>
        <taxon>Temperatibacteraceae</taxon>
        <taxon>Temperatibacter</taxon>
    </lineage>
</organism>
<accession>A0AA52HAI4</accession>
<dbReference type="RefSeq" id="WP_310798469.1">
    <property type="nucleotide sequence ID" value="NZ_CP123872.1"/>
</dbReference>
<dbReference type="AlphaFoldDB" id="A0AA52HAI4"/>
<proteinExistence type="predicted"/>
<reference evidence="1" key="1">
    <citation type="submission" date="2023-04" db="EMBL/GenBank/DDBJ databases">
        <title>Complete genome sequence of Temperatibacter marinus.</title>
        <authorList>
            <person name="Rong J.-C."/>
            <person name="Yi M.-L."/>
            <person name="Zhao Q."/>
        </authorList>
    </citation>
    <scope>NUCLEOTIDE SEQUENCE</scope>
    <source>
        <strain evidence="1">NBRC 110045</strain>
    </source>
</reference>
<dbReference type="Proteomes" id="UP001268683">
    <property type="component" value="Chromosome"/>
</dbReference>
<gene>
    <name evidence="1" type="ORF">QGN29_13860</name>
</gene>
<name>A0AA52HAI4_9PROT</name>
<sequence>MNKNIDIGDSFLMDVYKHWTDIKGDSRYPNSRHFRPQKFARNMTRLAVFERSAHKNSVNCKLMGSSVSDLFHLPDGEKDIGSIRDDAIKHHLQGLIDRTSVLHVPEFLEETIQPDSFLEISYSVLCLPFSTDTNHEPTDLPTTYIYAFSLQTSQDVETDYS</sequence>
<evidence type="ECO:0000313" key="1">
    <source>
        <dbReference type="EMBL" id="WND02633.1"/>
    </source>
</evidence>
<protein>
    <submittedName>
        <fullName evidence="1">PAS domain-containing protein</fullName>
    </submittedName>
</protein>
<dbReference type="EMBL" id="CP123872">
    <property type="protein sequence ID" value="WND02633.1"/>
    <property type="molecule type" value="Genomic_DNA"/>
</dbReference>
<keyword evidence="2" id="KW-1185">Reference proteome</keyword>
<dbReference type="KEGG" id="tmk:QGN29_13860"/>
<evidence type="ECO:0000313" key="2">
    <source>
        <dbReference type="Proteomes" id="UP001268683"/>
    </source>
</evidence>